<dbReference type="PANTHER" id="PTHR42928">
    <property type="entry name" value="TRICARBOXYLATE-BINDING PROTEIN"/>
    <property type="match status" value="1"/>
</dbReference>
<dbReference type="PANTHER" id="PTHR42928:SF5">
    <property type="entry name" value="BLR1237 PROTEIN"/>
    <property type="match status" value="1"/>
</dbReference>
<reference evidence="3" key="2">
    <citation type="submission" date="2020-09" db="EMBL/GenBank/DDBJ databases">
        <authorList>
            <person name="Sun Q."/>
            <person name="Zhou Y."/>
        </authorList>
    </citation>
    <scope>NUCLEOTIDE SEQUENCE</scope>
    <source>
        <strain evidence="3">CGMCC 1.6293</strain>
    </source>
</reference>
<evidence type="ECO:0000256" key="1">
    <source>
        <dbReference type="ARBA" id="ARBA00006987"/>
    </source>
</evidence>
<gene>
    <name evidence="3" type="ORF">GCM10011534_42410</name>
</gene>
<dbReference type="Pfam" id="PF03401">
    <property type="entry name" value="TctC"/>
    <property type="match status" value="1"/>
</dbReference>
<keyword evidence="2" id="KW-0732">Signal</keyword>
<comment type="similarity">
    <text evidence="1">Belongs to the UPF0065 (bug) family.</text>
</comment>
<dbReference type="Proteomes" id="UP000649829">
    <property type="component" value="Unassembled WGS sequence"/>
</dbReference>
<accession>A0A917TAK7</accession>
<keyword evidence="4" id="KW-1185">Reference proteome</keyword>
<comment type="caution">
    <text evidence="3">The sequence shown here is derived from an EMBL/GenBank/DDBJ whole genome shotgun (WGS) entry which is preliminary data.</text>
</comment>
<name>A0A917TAK7_9RHOB</name>
<reference evidence="3" key="1">
    <citation type="journal article" date="2014" name="Int. J. Syst. Evol. Microbiol.">
        <title>Complete genome sequence of Corynebacterium casei LMG S-19264T (=DSM 44701T), isolated from a smear-ripened cheese.</title>
        <authorList>
            <consortium name="US DOE Joint Genome Institute (JGI-PGF)"/>
            <person name="Walter F."/>
            <person name="Albersmeier A."/>
            <person name="Kalinowski J."/>
            <person name="Ruckert C."/>
        </authorList>
    </citation>
    <scope>NUCLEOTIDE SEQUENCE</scope>
    <source>
        <strain evidence="3">CGMCC 1.6293</strain>
    </source>
</reference>
<organism evidence="3 4">
    <name type="scientific">Pseudooceanicola nanhaiensis</name>
    <dbReference type="NCBI Taxonomy" id="375761"/>
    <lineage>
        <taxon>Bacteria</taxon>
        <taxon>Pseudomonadati</taxon>
        <taxon>Pseudomonadota</taxon>
        <taxon>Alphaproteobacteria</taxon>
        <taxon>Rhodobacterales</taxon>
        <taxon>Paracoccaceae</taxon>
        <taxon>Pseudooceanicola</taxon>
    </lineage>
</organism>
<dbReference type="InterPro" id="IPR042100">
    <property type="entry name" value="Bug_dom1"/>
</dbReference>
<evidence type="ECO:0000256" key="2">
    <source>
        <dbReference type="SAM" id="SignalP"/>
    </source>
</evidence>
<feature type="chain" id="PRO_5037954907" description="Tripartite tricarboxylate transporter substrate binding protein" evidence="2">
    <location>
        <begin position="22"/>
        <end position="198"/>
    </location>
</feature>
<dbReference type="InterPro" id="IPR005064">
    <property type="entry name" value="BUG"/>
</dbReference>
<proteinExistence type="inferred from homology"/>
<dbReference type="Gene3D" id="3.40.190.10">
    <property type="entry name" value="Periplasmic binding protein-like II"/>
    <property type="match status" value="1"/>
</dbReference>
<sequence>MRFLAAALAALGLTAGSVASADDFPSRPVSLIVPYAPGGSQDTIARLLADELGRQLGGTVVVENKTGGGTTVGHGFVARSKPDGYTLILSTPAGISVAPYLRSDMTYDPFTDLVPVALLNETALAFAVAEQSEIANFPALMAKIKAGDRITFGSAGIGSSGHLVGELFNVEAGASMVHVPYGGSGPAFKAVLDGEVNL</sequence>
<dbReference type="Gene3D" id="3.40.190.150">
    <property type="entry name" value="Bordetella uptake gene, domain 1"/>
    <property type="match status" value="1"/>
</dbReference>
<dbReference type="AlphaFoldDB" id="A0A917TAK7"/>
<protein>
    <recommendedName>
        <fullName evidence="5">Tripartite tricarboxylate transporter substrate binding protein</fullName>
    </recommendedName>
</protein>
<feature type="signal peptide" evidence="2">
    <location>
        <begin position="1"/>
        <end position="21"/>
    </location>
</feature>
<evidence type="ECO:0008006" key="5">
    <source>
        <dbReference type="Google" id="ProtNLM"/>
    </source>
</evidence>
<evidence type="ECO:0000313" key="4">
    <source>
        <dbReference type="Proteomes" id="UP000649829"/>
    </source>
</evidence>
<dbReference type="EMBL" id="BMLF01000008">
    <property type="protein sequence ID" value="GGM15960.1"/>
    <property type="molecule type" value="Genomic_DNA"/>
</dbReference>
<evidence type="ECO:0000313" key="3">
    <source>
        <dbReference type="EMBL" id="GGM15960.1"/>
    </source>
</evidence>